<sequence>MAAKMLAKLPKLEQLSPLVIRVLGCNPGHMTLQGTNTYLVGSGKRKILIDTGEENNLDYISNLKDALKKFQCSIQEVILTHWHHDHVGGLENVIKHKLIPADSSLLSKFIRPGYTEKIPFDGEYLEYTYVKDGHIFTTDGATIRAVFTPGHTSDHMSLFLEEENAIFSGDCILGESTAIFSDLHTYMNSLERLRALNPGVIYPAHGSLINDGHTKIVDYINHRNAREKQIYDVLLEHSDSSLTSLDIVKQVYLGLAEQLIPAAMNNVELHLKKLEKEGKISQVNDEMWTKAKL</sequence>
<keyword evidence="3" id="KW-0378">Hydrolase</keyword>
<keyword evidence="7" id="KW-1185">Reference proteome</keyword>
<dbReference type="AlphaFoldDB" id="A0A7M5V8J1"/>
<evidence type="ECO:0000259" key="5">
    <source>
        <dbReference type="SMART" id="SM00849"/>
    </source>
</evidence>
<dbReference type="Gene3D" id="3.60.15.10">
    <property type="entry name" value="Ribonuclease Z/Hydroxyacylglutathione hydrolase-like"/>
    <property type="match status" value="1"/>
</dbReference>
<evidence type="ECO:0000313" key="7">
    <source>
        <dbReference type="Proteomes" id="UP000594262"/>
    </source>
</evidence>
<dbReference type="EnsemblMetazoa" id="CLYHEMT005556.1">
    <property type="protein sequence ID" value="CLYHEMP005556.1"/>
    <property type="gene ID" value="CLYHEMG005556"/>
</dbReference>
<dbReference type="PANTHER" id="PTHR23131:SF0">
    <property type="entry name" value="ENDORIBONUCLEASE LACTB2"/>
    <property type="match status" value="1"/>
</dbReference>
<evidence type="ECO:0000256" key="1">
    <source>
        <dbReference type="ARBA" id="ARBA00006759"/>
    </source>
</evidence>
<name>A0A7M5V8J1_9CNID</name>
<dbReference type="OrthoDB" id="17458at2759"/>
<keyword evidence="4" id="KW-0862">Zinc</keyword>
<dbReference type="GO" id="GO:0046872">
    <property type="term" value="F:metal ion binding"/>
    <property type="evidence" value="ECO:0007669"/>
    <property type="project" value="UniProtKB-KW"/>
</dbReference>
<dbReference type="SMART" id="SM00849">
    <property type="entry name" value="Lactamase_B"/>
    <property type="match status" value="1"/>
</dbReference>
<dbReference type="InterPro" id="IPR041516">
    <property type="entry name" value="LACTB2_WH"/>
</dbReference>
<dbReference type="GO" id="GO:0016787">
    <property type="term" value="F:hydrolase activity"/>
    <property type="evidence" value="ECO:0007669"/>
    <property type="project" value="UniProtKB-KW"/>
</dbReference>
<dbReference type="FunFam" id="3.60.15.10:FF:000017">
    <property type="entry name" value="Lactamase beta 2"/>
    <property type="match status" value="1"/>
</dbReference>
<dbReference type="Gene3D" id="1.10.10.10">
    <property type="entry name" value="Winged helix-like DNA-binding domain superfamily/Winged helix DNA-binding domain"/>
    <property type="match status" value="1"/>
</dbReference>
<evidence type="ECO:0000256" key="3">
    <source>
        <dbReference type="ARBA" id="ARBA00022801"/>
    </source>
</evidence>
<dbReference type="CDD" id="cd07722">
    <property type="entry name" value="LACTB2-like_MBL-fold"/>
    <property type="match status" value="1"/>
</dbReference>
<feature type="domain" description="Metallo-beta-lactamase" evidence="5">
    <location>
        <begin position="34"/>
        <end position="205"/>
    </location>
</feature>
<dbReference type="GO" id="GO:0003727">
    <property type="term" value="F:single-stranded RNA binding"/>
    <property type="evidence" value="ECO:0007669"/>
    <property type="project" value="TreeGrafter"/>
</dbReference>
<dbReference type="GO" id="GO:0004521">
    <property type="term" value="F:RNA endonuclease activity"/>
    <property type="evidence" value="ECO:0007669"/>
    <property type="project" value="TreeGrafter"/>
</dbReference>
<dbReference type="GO" id="GO:0005759">
    <property type="term" value="C:mitochondrial matrix"/>
    <property type="evidence" value="ECO:0007669"/>
    <property type="project" value="TreeGrafter"/>
</dbReference>
<dbReference type="InterPro" id="IPR036388">
    <property type="entry name" value="WH-like_DNA-bd_sf"/>
</dbReference>
<dbReference type="InterPro" id="IPR050662">
    <property type="entry name" value="Sec-metab_biosynth-thioest"/>
</dbReference>
<dbReference type="InterPro" id="IPR036866">
    <property type="entry name" value="RibonucZ/Hydroxyglut_hydro"/>
</dbReference>
<dbReference type="SUPFAM" id="SSF56281">
    <property type="entry name" value="Metallo-hydrolase/oxidoreductase"/>
    <property type="match status" value="1"/>
</dbReference>
<proteinExistence type="inferred from homology"/>
<dbReference type="GeneID" id="136798471"/>
<dbReference type="PANTHER" id="PTHR23131">
    <property type="entry name" value="ENDORIBONUCLEASE LACTB2"/>
    <property type="match status" value="1"/>
</dbReference>
<accession>A0A7M5V8J1</accession>
<organism evidence="6 7">
    <name type="scientific">Clytia hemisphaerica</name>
    <dbReference type="NCBI Taxonomy" id="252671"/>
    <lineage>
        <taxon>Eukaryota</taxon>
        <taxon>Metazoa</taxon>
        <taxon>Cnidaria</taxon>
        <taxon>Hydrozoa</taxon>
        <taxon>Hydroidolina</taxon>
        <taxon>Leptothecata</taxon>
        <taxon>Obeliida</taxon>
        <taxon>Clytiidae</taxon>
        <taxon>Clytia</taxon>
    </lineage>
</organism>
<dbReference type="Proteomes" id="UP000594262">
    <property type="component" value="Unplaced"/>
</dbReference>
<evidence type="ECO:0000256" key="4">
    <source>
        <dbReference type="ARBA" id="ARBA00022833"/>
    </source>
</evidence>
<dbReference type="Pfam" id="PF17778">
    <property type="entry name" value="WHD_BLACT"/>
    <property type="match status" value="1"/>
</dbReference>
<protein>
    <recommendedName>
        <fullName evidence="5">Metallo-beta-lactamase domain-containing protein</fullName>
    </recommendedName>
</protein>
<evidence type="ECO:0000313" key="6">
    <source>
        <dbReference type="EnsemblMetazoa" id="CLYHEMP005556.1"/>
    </source>
</evidence>
<comment type="similarity">
    <text evidence="1">Belongs to the metallo-beta-lactamase superfamily. Glyoxalase II family.</text>
</comment>
<keyword evidence="2" id="KW-0479">Metal-binding</keyword>
<dbReference type="RefSeq" id="XP_066911185.1">
    <property type="nucleotide sequence ID" value="XM_067055084.1"/>
</dbReference>
<evidence type="ECO:0000256" key="2">
    <source>
        <dbReference type="ARBA" id="ARBA00022723"/>
    </source>
</evidence>
<dbReference type="InterPro" id="IPR047921">
    <property type="entry name" value="LACTB2-like_MBL-fold"/>
</dbReference>
<reference evidence="6" key="1">
    <citation type="submission" date="2021-01" db="UniProtKB">
        <authorList>
            <consortium name="EnsemblMetazoa"/>
        </authorList>
    </citation>
    <scope>IDENTIFICATION</scope>
</reference>
<dbReference type="InterPro" id="IPR001279">
    <property type="entry name" value="Metallo-B-lactamas"/>
</dbReference>
<dbReference type="Pfam" id="PF00753">
    <property type="entry name" value="Lactamase_B"/>
    <property type="match status" value="1"/>
</dbReference>